<dbReference type="GeneID" id="63936000"/>
<organism evidence="1 2">
    <name type="scientific">Staphylococcus saccharolyticus</name>
    <dbReference type="NCBI Taxonomy" id="33028"/>
    <lineage>
        <taxon>Bacteria</taxon>
        <taxon>Bacillati</taxon>
        <taxon>Bacillota</taxon>
        <taxon>Bacilli</taxon>
        <taxon>Bacillales</taxon>
        <taxon>Staphylococcaceae</taxon>
        <taxon>Staphylococcus</taxon>
    </lineage>
</organism>
<accession>A0A380H668</accession>
<name>A0A380H668_9STAP</name>
<keyword evidence="2" id="KW-1185">Reference proteome</keyword>
<dbReference type="Proteomes" id="UP000255425">
    <property type="component" value="Unassembled WGS sequence"/>
</dbReference>
<sequence length="79" mass="9406">MKIKTLQCNGIGLNVYFYRFKKKNLLMLAFAELFWSIELSTSMEEKNIQEELVMQFFNLYTENEADALARDITKWIITD</sequence>
<dbReference type="InterPro" id="IPR020260">
    <property type="entry name" value="Uncharacterised_YueH"/>
</dbReference>
<evidence type="ECO:0000313" key="2">
    <source>
        <dbReference type="Proteomes" id="UP000255425"/>
    </source>
</evidence>
<proteinExistence type="predicted"/>
<dbReference type="Pfam" id="PF14166">
    <property type="entry name" value="YueH"/>
    <property type="match status" value="1"/>
</dbReference>
<dbReference type="RefSeq" id="WP_115313673.1">
    <property type="nucleotide sequence ID" value="NZ_CP066042.1"/>
</dbReference>
<evidence type="ECO:0000313" key="1">
    <source>
        <dbReference type="EMBL" id="SUM73189.1"/>
    </source>
</evidence>
<dbReference type="EMBL" id="UHDZ01000001">
    <property type="protein sequence ID" value="SUM73189.1"/>
    <property type="molecule type" value="Genomic_DNA"/>
</dbReference>
<protein>
    <submittedName>
        <fullName evidence="1">Uncharacterized protein</fullName>
    </submittedName>
</protein>
<gene>
    <name evidence="1" type="ORF">NCTC11807_02029</name>
</gene>
<reference evidence="1 2" key="1">
    <citation type="submission" date="2018-06" db="EMBL/GenBank/DDBJ databases">
        <authorList>
            <consortium name="Pathogen Informatics"/>
            <person name="Doyle S."/>
        </authorList>
    </citation>
    <scope>NUCLEOTIDE SEQUENCE [LARGE SCALE GENOMIC DNA]</scope>
    <source>
        <strain evidence="1 2">NCTC11807</strain>
    </source>
</reference>
<dbReference type="AlphaFoldDB" id="A0A380H668"/>